<dbReference type="Gene3D" id="3.40.190.10">
    <property type="entry name" value="Periplasmic binding protein-like II"/>
    <property type="match status" value="2"/>
</dbReference>
<sequence>MMMRRRLLPLVALPFLPASAHAAALRVLSAGAVEPGLAPAVAGFGDAPVVIEYATAPELRARILAGARPDLLVAPIALIEEFAAAAGRLRGVPLLLGRVGIGVVVRPGAPVPDIADAASLRRAVEAAETVVFNRASTGQAMDRLFAAWGITDAVTLRAVRFATGAEVLARVLAGQGAEIGFAAITEIHMVPGLRYLGPVPAEVQNYTTYGAALTPQSPPEAAALLRHLDSAATRAVLNAAGIEPAR</sequence>
<reference evidence="2" key="2">
    <citation type="journal article" date="2021" name="Syst. Appl. Microbiol.">
        <title>Roseomonas hellenica sp. nov., isolated from roots of wild-growing Alkanna tinctoria.</title>
        <authorList>
            <person name="Rat A."/>
            <person name="Naranjo H.D."/>
            <person name="Lebbe L."/>
            <person name="Cnockaert M."/>
            <person name="Krigas N."/>
            <person name="Grigoriadou K."/>
            <person name="Maloupa E."/>
            <person name="Willems A."/>
        </authorList>
    </citation>
    <scope>NUCLEOTIDE SEQUENCE</scope>
    <source>
        <strain evidence="2">LMG 28251</strain>
    </source>
</reference>
<proteinExistence type="predicted"/>
<dbReference type="Pfam" id="PF13531">
    <property type="entry name" value="SBP_bac_11"/>
    <property type="match status" value="1"/>
</dbReference>
<feature type="chain" id="PRO_5042159105" evidence="1">
    <location>
        <begin position="23"/>
        <end position="246"/>
    </location>
</feature>
<reference evidence="2" key="1">
    <citation type="submission" date="2020-01" db="EMBL/GenBank/DDBJ databases">
        <authorList>
            <person name="Rat A."/>
        </authorList>
    </citation>
    <scope>NUCLEOTIDE SEQUENCE</scope>
    <source>
        <strain evidence="2">LMG 28251</strain>
    </source>
</reference>
<name>A0AAF1JU40_9PROT</name>
<gene>
    <name evidence="2" type="ORF">GXW79_00615</name>
</gene>
<evidence type="ECO:0000313" key="3">
    <source>
        <dbReference type="Proteomes" id="UP001196068"/>
    </source>
</evidence>
<comment type="caution">
    <text evidence="2">The sequence shown here is derived from an EMBL/GenBank/DDBJ whole genome shotgun (WGS) entry which is preliminary data.</text>
</comment>
<dbReference type="EMBL" id="JAAEDH010000001">
    <property type="protein sequence ID" value="MBR0653572.1"/>
    <property type="molecule type" value="Genomic_DNA"/>
</dbReference>
<dbReference type="Proteomes" id="UP001196068">
    <property type="component" value="Unassembled WGS sequence"/>
</dbReference>
<evidence type="ECO:0000313" key="2">
    <source>
        <dbReference type="EMBL" id="MBR0653572.1"/>
    </source>
</evidence>
<evidence type="ECO:0000256" key="1">
    <source>
        <dbReference type="SAM" id="SignalP"/>
    </source>
</evidence>
<accession>A0AAF1JU40</accession>
<dbReference type="AlphaFoldDB" id="A0AAF1JU40"/>
<protein>
    <submittedName>
        <fullName evidence="2">ABC transporter substrate-binding protein</fullName>
    </submittedName>
</protein>
<dbReference type="SUPFAM" id="SSF53850">
    <property type="entry name" value="Periplasmic binding protein-like II"/>
    <property type="match status" value="1"/>
</dbReference>
<keyword evidence="1" id="KW-0732">Signal</keyword>
<organism evidence="2 3">
    <name type="scientific">Plastoroseomonas arctica</name>
    <dbReference type="NCBI Taxonomy" id="1509237"/>
    <lineage>
        <taxon>Bacteria</taxon>
        <taxon>Pseudomonadati</taxon>
        <taxon>Pseudomonadota</taxon>
        <taxon>Alphaproteobacteria</taxon>
        <taxon>Acetobacterales</taxon>
        <taxon>Acetobacteraceae</taxon>
        <taxon>Plastoroseomonas</taxon>
    </lineage>
</organism>
<keyword evidence="3" id="KW-1185">Reference proteome</keyword>
<dbReference type="RefSeq" id="WP_211872271.1">
    <property type="nucleotide sequence ID" value="NZ_JAAEDH010000001.1"/>
</dbReference>
<feature type="signal peptide" evidence="1">
    <location>
        <begin position="1"/>
        <end position="22"/>
    </location>
</feature>